<dbReference type="RefSeq" id="WP_280178534.1">
    <property type="nucleotide sequence ID" value="NZ_BJZV01000004.1"/>
</dbReference>
<keyword evidence="3" id="KW-1185">Reference proteome</keyword>
<evidence type="ECO:0000313" key="2">
    <source>
        <dbReference type="EMBL" id="GEP09192.1"/>
    </source>
</evidence>
<dbReference type="AlphaFoldDB" id="A0A512JH59"/>
<organism evidence="2 3">
    <name type="scientific">Methylobacterium gnaphalii</name>
    <dbReference type="NCBI Taxonomy" id="1010610"/>
    <lineage>
        <taxon>Bacteria</taxon>
        <taxon>Pseudomonadati</taxon>
        <taxon>Pseudomonadota</taxon>
        <taxon>Alphaproteobacteria</taxon>
        <taxon>Hyphomicrobiales</taxon>
        <taxon>Methylobacteriaceae</taxon>
        <taxon>Methylobacterium</taxon>
    </lineage>
</organism>
<dbReference type="EMBL" id="BJZV01000004">
    <property type="protein sequence ID" value="GEP09192.1"/>
    <property type="molecule type" value="Genomic_DNA"/>
</dbReference>
<reference evidence="2 3" key="1">
    <citation type="submission" date="2019-07" db="EMBL/GenBank/DDBJ databases">
        <title>Whole genome shotgun sequence of Methylobacterium gnaphalii NBRC 107716.</title>
        <authorList>
            <person name="Hosoyama A."/>
            <person name="Uohara A."/>
            <person name="Ohji S."/>
            <person name="Ichikawa N."/>
        </authorList>
    </citation>
    <scope>NUCLEOTIDE SEQUENCE [LARGE SCALE GENOMIC DNA]</scope>
    <source>
        <strain evidence="2 3">NBRC 107716</strain>
    </source>
</reference>
<dbReference type="Proteomes" id="UP000321750">
    <property type="component" value="Unassembled WGS sequence"/>
</dbReference>
<feature type="chain" id="PRO_5022010143" evidence="1">
    <location>
        <begin position="23"/>
        <end position="41"/>
    </location>
</feature>
<evidence type="ECO:0000256" key="1">
    <source>
        <dbReference type="SAM" id="SignalP"/>
    </source>
</evidence>
<evidence type="ECO:0000313" key="3">
    <source>
        <dbReference type="Proteomes" id="UP000321750"/>
    </source>
</evidence>
<accession>A0A512JH59</accession>
<proteinExistence type="predicted"/>
<gene>
    <name evidence="2" type="ORF">MGN01_10370</name>
</gene>
<feature type="signal peptide" evidence="1">
    <location>
        <begin position="1"/>
        <end position="22"/>
    </location>
</feature>
<sequence>MTRLVSAAAVALSLVAATAAQAQSYTSPAGVPVSASQAHGR</sequence>
<keyword evidence="1" id="KW-0732">Signal</keyword>
<comment type="caution">
    <text evidence="2">The sequence shown here is derived from an EMBL/GenBank/DDBJ whole genome shotgun (WGS) entry which is preliminary data.</text>
</comment>
<protein>
    <submittedName>
        <fullName evidence="2">Uncharacterized protein</fullName>
    </submittedName>
</protein>
<name>A0A512JH59_9HYPH</name>